<name>A0ACC1P248_9PEZI</name>
<dbReference type="EMBL" id="JAPDGR010001038">
    <property type="protein sequence ID" value="KAJ2985850.1"/>
    <property type="molecule type" value="Genomic_DNA"/>
</dbReference>
<gene>
    <name evidence="1" type="ORF">NUW58_g5314</name>
</gene>
<evidence type="ECO:0000313" key="2">
    <source>
        <dbReference type="Proteomes" id="UP001143856"/>
    </source>
</evidence>
<reference evidence="1" key="1">
    <citation type="submission" date="2022-10" db="EMBL/GenBank/DDBJ databases">
        <title>Genome Sequence of Xylaria curta.</title>
        <authorList>
            <person name="Buettner E."/>
        </authorList>
    </citation>
    <scope>NUCLEOTIDE SEQUENCE</scope>
    <source>
        <strain evidence="1">Babe10</strain>
    </source>
</reference>
<evidence type="ECO:0000313" key="1">
    <source>
        <dbReference type="EMBL" id="KAJ2985850.1"/>
    </source>
</evidence>
<protein>
    <submittedName>
        <fullName evidence="1">Uncharacterized protein</fullName>
    </submittedName>
</protein>
<organism evidence="1 2">
    <name type="scientific">Xylaria curta</name>
    <dbReference type="NCBI Taxonomy" id="42375"/>
    <lineage>
        <taxon>Eukaryota</taxon>
        <taxon>Fungi</taxon>
        <taxon>Dikarya</taxon>
        <taxon>Ascomycota</taxon>
        <taxon>Pezizomycotina</taxon>
        <taxon>Sordariomycetes</taxon>
        <taxon>Xylariomycetidae</taxon>
        <taxon>Xylariales</taxon>
        <taxon>Xylariaceae</taxon>
        <taxon>Xylaria</taxon>
    </lineage>
</organism>
<sequence>MVGKKNVKKATKYAKQIKPIVQTIRAGYETYGLKNAVGNVDDAAETINSGATFALDVANKAMQFVPAMQVMGRSFADSARIFTCFNAIATTAGIGANIVLAYQGLKVLKLIDAHLKNIATNLDAQTALIAHKDFPQYVYDMISERVAQTSLDPDYDHWFFLWHPDNDWYPGFFHIVKRQPLPPEFCGYTNQIDTAFAFMLAARERIRKSDSHSEKNGRTTRPTKLHLLIPAYQPILVVEALRIPEEIGDFVIEGRIHSNREFVWLNLPKDQRHYVQDIGHFETPNQGWFDWAMSKIGLADVPMQLGEPRTLGTRQLLKISNEEDSHAPNDKENNEEQEAVRRATPRHHRHQRRRKKHHRGDSRSD</sequence>
<accession>A0ACC1P248</accession>
<keyword evidence="2" id="KW-1185">Reference proteome</keyword>
<comment type="caution">
    <text evidence="1">The sequence shown here is derived from an EMBL/GenBank/DDBJ whole genome shotgun (WGS) entry which is preliminary data.</text>
</comment>
<proteinExistence type="predicted"/>
<dbReference type="Proteomes" id="UP001143856">
    <property type="component" value="Unassembled WGS sequence"/>
</dbReference>